<dbReference type="PANTHER" id="PTHR24148:SF64">
    <property type="entry name" value="HETEROKARYON INCOMPATIBILITY DOMAIN-CONTAINING PROTEIN"/>
    <property type="match status" value="1"/>
</dbReference>
<evidence type="ECO:0000313" key="4">
    <source>
        <dbReference type="Proteomes" id="UP001396898"/>
    </source>
</evidence>
<keyword evidence="4" id="KW-1185">Reference proteome</keyword>
<evidence type="ECO:0000313" key="3">
    <source>
        <dbReference type="EMBL" id="KAK8023288.1"/>
    </source>
</evidence>
<dbReference type="EMBL" id="JAQQWI010000008">
    <property type="protein sequence ID" value="KAK8023288.1"/>
    <property type="molecule type" value="Genomic_DNA"/>
</dbReference>
<sequence length="501" mass="57071">MGDATDKVQISVNDRPFSVTKNLEITLRHLRLENRNRVLWADALCINQSDVSEVSTHVQRMWAIYENASRVVVFLGPRAEGSDEAIGLLSELSEMHIGTEHHHLITAMLDDPRRAESWQRLLRLMQRPWWMRAWVIQEYAVARQVVFVCGTAELPNEDFGKALQVLIDYKFNGLLRPDHHRLIRHIANTPINHMWSTRQAYQTSEPGCRPDLAAVVYRFRGHQALDPRDKIYSLYKLIEESPRLAPDYTRSVVDLYKDVAEVMMETSGTLEVLSHHNRNIQGGIEGLPTWCPDWTVLRGKRILLWPNGYRAAGRLLHESSFFRIENNTLRLRGKIVGRVKWRHGFESEDFDSQEGIYRAIQHIESVARQMINPDDDGAFDDAFRRTLVAARVRMKGPSREAKVLGPNAADALWLAWSSQMQRQPCDTALAKRYNDALYSALSGRAFVVAEGGAMGLVDGTVRVGDVICVFSRGRVPLALRPTEPSPTSNSAPKRYELVGEW</sequence>
<proteinExistence type="predicted"/>
<dbReference type="InterPro" id="IPR010730">
    <property type="entry name" value="HET"/>
</dbReference>
<protein>
    <recommendedName>
        <fullName evidence="2">Heterokaryon incompatibility domain-containing protein</fullName>
    </recommendedName>
</protein>
<dbReference type="InterPro" id="IPR052895">
    <property type="entry name" value="HetReg/Transcr_Mod"/>
</dbReference>
<gene>
    <name evidence="3" type="ORF">PG991_006527</name>
</gene>
<organism evidence="3 4">
    <name type="scientific">Apiospora marii</name>
    <dbReference type="NCBI Taxonomy" id="335849"/>
    <lineage>
        <taxon>Eukaryota</taxon>
        <taxon>Fungi</taxon>
        <taxon>Dikarya</taxon>
        <taxon>Ascomycota</taxon>
        <taxon>Pezizomycotina</taxon>
        <taxon>Sordariomycetes</taxon>
        <taxon>Xylariomycetidae</taxon>
        <taxon>Amphisphaeriales</taxon>
        <taxon>Apiosporaceae</taxon>
        <taxon>Apiospora</taxon>
    </lineage>
</organism>
<evidence type="ECO:0000256" key="1">
    <source>
        <dbReference type="SAM" id="MobiDB-lite"/>
    </source>
</evidence>
<name>A0ABR1RZU9_9PEZI</name>
<feature type="region of interest" description="Disordered" evidence="1">
    <location>
        <begin position="481"/>
        <end position="501"/>
    </location>
</feature>
<dbReference type="Proteomes" id="UP001396898">
    <property type="component" value="Unassembled WGS sequence"/>
</dbReference>
<accession>A0ABR1RZU9</accession>
<dbReference type="PANTHER" id="PTHR24148">
    <property type="entry name" value="ANKYRIN REPEAT DOMAIN-CONTAINING PROTEIN 39 HOMOLOG-RELATED"/>
    <property type="match status" value="1"/>
</dbReference>
<reference evidence="3 4" key="1">
    <citation type="submission" date="2023-01" db="EMBL/GenBank/DDBJ databases">
        <title>Analysis of 21 Apiospora genomes using comparative genomics revels a genus with tremendous synthesis potential of carbohydrate active enzymes and secondary metabolites.</title>
        <authorList>
            <person name="Sorensen T."/>
        </authorList>
    </citation>
    <scope>NUCLEOTIDE SEQUENCE [LARGE SCALE GENOMIC DNA]</scope>
    <source>
        <strain evidence="3 4">CBS 20057</strain>
    </source>
</reference>
<feature type="domain" description="Heterokaryon incompatibility" evidence="2">
    <location>
        <begin position="6"/>
        <end position="138"/>
    </location>
</feature>
<dbReference type="Pfam" id="PF06985">
    <property type="entry name" value="HET"/>
    <property type="match status" value="1"/>
</dbReference>
<evidence type="ECO:0000259" key="2">
    <source>
        <dbReference type="Pfam" id="PF06985"/>
    </source>
</evidence>
<comment type="caution">
    <text evidence="3">The sequence shown here is derived from an EMBL/GenBank/DDBJ whole genome shotgun (WGS) entry which is preliminary data.</text>
</comment>